<feature type="non-terminal residue" evidence="2">
    <location>
        <position position="1"/>
    </location>
</feature>
<organism evidence="2 3">
    <name type="scientific">Symbiodinium pilosum</name>
    <name type="common">Dinoflagellate</name>
    <dbReference type="NCBI Taxonomy" id="2952"/>
    <lineage>
        <taxon>Eukaryota</taxon>
        <taxon>Sar</taxon>
        <taxon>Alveolata</taxon>
        <taxon>Dinophyceae</taxon>
        <taxon>Suessiales</taxon>
        <taxon>Symbiodiniaceae</taxon>
        <taxon>Symbiodinium</taxon>
    </lineage>
</organism>
<feature type="non-terminal residue" evidence="2">
    <location>
        <position position="117"/>
    </location>
</feature>
<protein>
    <submittedName>
        <fullName evidence="2">Uncharacterized protein</fullName>
    </submittedName>
</protein>
<dbReference type="AlphaFoldDB" id="A0A812TE93"/>
<feature type="region of interest" description="Disordered" evidence="1">
    <location>
        <begin position="74"/>
        <end position="117"/>
    </location>
</feature>
<reference evidence="2" key="1">
    <citation type="submission" date="2021-02" db="EMBL/GenBank/DDBJ databases">
        <authorList>
            <person name="Dougan E. K."/>
            <person name="Rhodes N."/>
            <person name="Thang M."/>
            <person name="Chan C."/>
        </authorList>
    </citation>
    <scope>NUCLEOTIDE SEQUENCE</scope>
</reference>
<dbReference type="EMBL" id="CAJNIZ010031224">
    <property type="protein sequence ID" value="CAE7529076.1"/>
    <property type="molecule type" value="Genomic_DNA"/>
</dbReference>
<keyword evidence="3" id="KW-1185">Reference proteome</keyword>
<accession>A0A812TE93</accession>
<proteinExistence type="predicted"/>
<name>A0A812TE93_SYMPI</name>
<evidence type="ECO:0000256" key="1">
    <source>
        <dbReference type="SAM" id="MobiDB-lite"/>
    </source>
</evidence>
<feature type="compositionally biased region" description="Acidic residues" evidence="1">
    <location>
        <begin position="88"/>
        <end position="104"/>
    </location>
</feature>
<dbReference type="Proteomes" id="UP000649617">
    <property type="component" value="Unassembled WGS sequence"/>
</dbReference>
<evidence type="ECO:0000313" key="3">
    <source>
        <dbReference type="Proteomes" id="UP000649617"/>
    </source>
</evidence>
<gene>
    <name evidence="2" type="ORF">SPIL2461_LOCUS13924</name>
</gene>
<sequence length="117" mass="12455">VAAASRPSRLLPAVKSSALSIDQVIAAPGPTLLRPGRAKVTAFLFNIGKDAEEADKIDQETDQAEIQEEAKSIVNAESAGYDTPTGVEEGEIEEFDHELEEEPAEAPSAALEEPRDP</sequence>
<evidence type="ECO:0000313" key="2">
    <source>
        <dbReference type="EMBL" id="CAE7529076.1"/>
    </source>
</evidence>
<comment type="caution">
    <text evidence="2">The sequence shown here is derived from an EMBL/GenBank/DDBJ whole genome shotgun (WGS) entry which is preliminary data.</text>
</comment>